<evidence type="ECO:0000313" key="6">
    <source>
        <dbReference type="EMBL" id="KAF0742120.1"/>
    </source>
</evidence>
<feature type="transmembrane region" description="Helical" evidence="5">
    <location>
        <begin position="705"/>
        <end position="727"/>
    </location>
</feature>
<evidence type="ECO:0000256" key="1">
    <source>
        <dbReference type="ARBA" id="ARBA00004167"/>
    </source>
</evidence>
<evidence type="ECO:0000313" key="7">
    <source>
        <dbReference type="Proteomes" id="UP000481153"/>
    </source>
</evidence>
<dbReference type="SUPFAM" id="SSF53448">
    <property type="entry name" value="Nucleotide-diphospho-sugar transferases"/>
    <property type="match status" value="1"/>
</dbReference>
<dbReference type="VEuPathDB" id="FungiDB:AeMF1_000204"/>
<feature type="transmembrane region" description="Helical" evidence="5">
    <location>
        <begin position="547"/>
        <end position="570"/>
    </location>
</feature>
<protein>
    <recommendedName>
        <fullName evidence="8">EamA domain-containing protein</fullName>
    </recommendedName>
</protein>
<feature type="transmembrane region" description="Helical" evidence="5">
    <location>
        <begin position="663"/>
        <end position="685"/>
    </location>
</feature>
<dbReference type="Proteomes" id="UP000481153">
    <property type="component" value="Unassembled WGS sequence"/>
</dbReference>
<keyword evidence="4 5" id="KW-0472">Membrane</keyword>
<comment type="caution">
    <text evidence="6">The sequence shown here is derived from an EMBL/GenBank/DDBJ whole genome shotgun (WGS) entry which is preliminary data.</text>
</comment>
<comment type="subcellular location">
    <subcellularLocation>
        <location evidence="1">Membrane</location>
        <topology evidence="1">Single-pass membrane protein</topology>
    </subcellularLocation>
</comment>
<keyword evidence="7" id="KW-1185">Reference proteome</keyword>
<proteinExistence type="predicted"/>
<feature type="transmembrane region" description="Helical" evidence="5">
    <location>
        <begin position="484"/>
        <end position="503"/>
    </location>
</feature>
<sequence length="862" mass="93658">MCASRPASKDLNRQMATTTKGQVFPVNLRRASQLAGISYEDLVSGMHPDDAMRMQGVYIEVDDDNERLEQENDDAIAFEGQLDALLLTSTRTTAFGIPLDLQQLEGKSILEHSLLQLHLAGIDRVVLAVTPDSECRAHIEASSVCAEMTIVFLEVTSKVLESIPETVMAARHSFSSHFVIHAPNRVFHKDLLLRLDACHRRKLSACFLIEADRSVEARMDSSKVRVQCTPQTADHPPKIHVGRDIPDYTGVDVGLYVVSNKIFLVLDQLLDRIGGLSFPESLAFGFQKIQCLAVGNSIWFGVDSVAQMVHAIETNVLKRFAVSTAPPERRRKSIILSTDSSQNEANLQRRSSCADKIEPFQAFVVDVKSTSLPHGDEAEPLLMPRRLSIKVANESTAEMISTNEMKLTLPPGSADNPHSSAYLIQRPSSAFVLAVPDNAKKPRMSMIRRLSALPSDIKEVSLEAAVVDGKLAVQLTVQKQVPPIGYVILIGALLSVSSQGAALETLAEVPALLKMVWRYFGSSLLFGALTLLTTVDSGGGAPPLTFQVVRDAIVCTAAYVIFSSTFIWALDHTSVGHAYIFSNSHSLLLVFGKCLMGESVASMELSGAMLGLLGGVITSQDHGGDATGAHNPTFQGDAVAFLGAVGGVVYLLYATALREIMGIWLFCFYLFTGTWVMLLPFLWALHVPIDLSTDPIHGFFGWVHYLGIEIVLVVIVSACGAMGFVSAMKYFPPIVVSVTMLLEPVVATAICIFFGMASLPGILTFIGGSAVIGGTFLPIKTHWTIKYGQVRALFVFEDVRHMTAAAKVADAAHKIVITGLLGATAFGLYDVTRGFTVMYTRNIERQRAYEAEQAKLAQPDKA</sequence>
<feature type="transmembrane region" description="Helical" evidence="5">
    <location>
        <begin position="638"/>
        <end position="656"/>
    </location>
</feature>
<dbReference type="AlphaFoldDB" id="A0A6G0XNT7"/>
<dbReference type="InterPro" id="IPR029044">
    <property type="entry name" value="Nucleotide-diphossugar_trans"/>
</dbReference>
<dbReference type="GO" id="GO:0016020">
    <property type="term" value="C:membrane"/>
    <property type="evidence" value="ECO:0007669"/>
    <property type="project" value="UniProtKB-SubCell"/>
</dbReference>
<evidence type="ECO:0000256" key="4">
    <source>
        <dbReference type="ARBA" id="ARBA00023136"/>
    </source>
</evidence>
<dbReference type="PANTHER" id="PTHR22911">
    <property type="entry name" value="ACYL-MALONYL CONDENSING ENZYME-RELATED"/>
    <property type="match status" value="1"/>
</dbReference>
<keyword evidence="2 5" id="KW-0812">Transmembrane</keyword>
<feature type="transmembrane region" description="Helical" evidence="5">
    <location>
        <begin position="734"/>
        <end position="756"/>
    </location>
</feature>
<feature type="transmembrane region" description="Helical" evidence="5">
    <location>
        <begin position="590"/>
        <end position="618"/>
    </location>
</feature>
<evidence type="ECO:0000256" key="5">
    <source>
        <dbReference type="SAM" id="Phobius"/>
    </source>
</evidence>
<feature type="transmembrane region" description="Helical" evidence="5">
    <location>
        <begin position="515"/>
        <end position="535"/>
    </location>
</feature>
<dbReference type="InterPro" id="IPR029208">
    <property type="entry name" value="COX14"/>
</dbReference>
<evidence type="ECO:0008006" key="8">
    <source>
        <dbReference type="Google" id="ProtNLM"/>
    </source>
</evidence>
<reference evidence="6 7" key="1">
    <citation type="submission" date="2019-07" db="EMBL/GenBank/DDBJ databases">
        <title>Genomics analysis of Aphanomyces spp. identifies a new class of oomycete effector associated with host adaptation.</title>
        <authorList>
            <person name="Gaulin E."/>
        </authorList>
    </citation>
    <scope>NUCLEOTIDE SEQUENCE [LARGE SCALE GENOMIC DNA]</scope>
    <source>
        <strain evidence="6 7">ATCC 201684</strain>
    </source>
</reference>
<evidence type="ECO:0000256" key="2">
    <source>
        <dbReference type="ARBA" id="ARBA00022692"/>
    </source>
</evidence>
<dbReference type="Gene3D" id="3.90.550.10">
    <property type="entry name" value="Spore Coat Polysaccharide Biosynthesis Protein SpsA, Chain A"/>
    <property type="match status" value="1"/>
</dbReference>
<gene>
    <name evidence="6" type="ORF">Ae201684_002792</name>
</gene>
<evidence type="ECO:0000256" key="3">
    <source>
        <dbReference type="ARBA" id="ARBA00022989"/>
    </source>
</evidence>
<name>A0A6G0XNT7_9STRA</name>
<accession>A0A6G0XNT7</accession>
<keyword evidence="3 5" id="KW-1133">Transmembrane helix</keyword>
<organism evidence="6 7">
    <name type="scientific">Aphanomyces euteiches</name>
    <dbReference type="NCBI Taxonomy" id="100861"/>
    <lineage>
        <taxon>Eukaryota</taxon>
        <taxon>Sar</taxon>
        <taxon>Stramenopiles</taxon>
        <taxon>Oomycota</taxon>
        <taxon>Saprolegniomycetes</taxon>
        <taxon>Saprolegniales</taxon>
        <taxon>Verrucalvaceae</taxon>
        <taxon>Aphanomyces</taxon>
    </lineage>
</organism>
<dbReference type="EMBL" id="VJMJ01000030">
    <property type="protein sequence ID" value="KAF0742120.1"/>
    <property type="molecule type" value="Genomic_DNA"/>
</dbReference>
<dbReference type="Pfam" id="PF14880">
    <property type="entry name" value="COX14"/>
    <property type="match status" value="1"/>
</dbReference>
<dbReference type="PANTHER" id="PTHR22911:SF79">
    <property type="entry name" value="MOBA-LIKE NTP TRANSFERASE DOMAIN-CONTAINING PROTEIN"/>
    <property type="match status" value="1"/>
</dbReference>